<reference evidence="1 2" key="1">
    <citation type="submission" date="2019-06" db="EMBL/GenBank/DDBJ databases">
        <title>Sequencing the genomes of 1000 actinobacteria strains.</title>
        <authorList>
            <person name="Klenk H.-P."/>
        </authorList>
    </citation>
    <scope>NUCLEOTIDE SEQUENCE [LARGE SCALE GENOMIC DNA]</scope>
    <source>
        <strain evidence="1 2">DSM 45015</strain>
    </source>
</reference>
<organism evidence="1 2">
    <name type="scientific">Haloactinospora alba</name>
    <dbReference type="NCBI Taxonomy" id="405555"/>
    <lineage>
        <taxon>Bacteria</taxon>
        <taxon>Bacillati</taxon>
        <taxon>Actinomycetota</taxon>
        <taxon>Actinomycetes</taxon>
        <taxon>Streptosporangiales</taxon>
        <taxon>Nocardiopsidaceae</taxon>
        <taxon>Haloactinospora</taxon>
    </lineage>
</organism>
<proteinExistence type="predicted"/>
<protein>
    <submittedName>
        <fullName evidence="1">Uncharacterized protein</fullName>
    </submittedName>
</protein>
<evidence type="ECO:0000313" key="2">
    <source>
        <dbReference type="Proteomes" id="UP000317422"/>
    </source>
</evidence>
<dbReference type="AlphaFoldDB" id="A0A543NHB0"/>
<dbReference type="Proteomes" id="UP000317422">
    <property type="component" value="Unassembled WGS sequence"/>
</dbReference>
<sequence>MPMEPERDRCLLTECEPCQNPGEPCRFCSGTGWWRPESPRRDENGVISWVRVEEPCRMCASTGNEHNPVRPLF</sequence>
<comment type="caution">
    <text evidence="1">The sequence shown here is derived from an EMBL/GenBank/DDBJ whole genome shotgun (WGS) entry which is preliminary data.</text>
</comment>
<evidence type="ECO:0000313" key="1">
    <source>
        <dbReference type="EMBL" id="TQN31227.1"/>
    </source>
</evidence>
<gene>
    <name evidence="1" type="ORF">FHX37_1123</name>
</gene>
<accession>A0A543NHB0</accession>
<keyword evidence="2" id="KW-1185">Reference proteome</keyword>
<name>A0A543NHB0_9ACTN</name>
<dbReference type="OrthoDB" id="3482518at2"/>
<dbReference type="EMBL" id="VFQC01000001">
    <property type="protein sequence ID" value="TQN31227.1"/>
    <property type="molecule type" value="Genomic_DNA"/>
</dbReference>